<organism evidence="2 3">
    <name type="scientific">Nocardioides flavus</name>
    <name type="common">ex Wang et al. 2016</name>
    <dbReference type="NCBI Taxonomy" id="2058780"/>
    <lineage>
        <taxon>Bacteria</taxon>
        <taxon>Bacillati</taxon>
        <taxon>Actinomycetota</taxon>
        <taxon>Actinomycetes</taxon>
        <taxon>Propionibacteriales</taxon>
        <taxon>Nocardioidaceae</taxon>
        <taxon>Nocardioides</taxon>
    </lineage>
</organism>
<dbReference type="InterPro" id="IPR050491">
    <property type="entry name" value="AmpC-like"/>
</dbReference>
<dbReference type="SUPFAM" id="SSF56601">
    <property type="entry name" value="beta-lactamase/transpeptidase-like"/>
    <property type="match status" value="1"/>
</dbReference>
<dbReference type="PANTHER" id="PTHR46825">
    <property type="entry name" value="D-ALANYL-D-ALANINE-CARBOXYPEPTIDASE/ENDOPEPTIDASE AMPH"/>
    <property type="match status" value="1"/>
</dbReference>
<dbReference type="InterPro" id="IPR012338">
    <property type="entry name" value="Beta-lactam/transpept-like"/>
</dbReference>
<accession>A0ABQ3HP12</accession>
<evidence type="ECO:0000313" key="3">
    <source>
        <dbReference type="Proteomes" id="UP000597341"/>
    </source>
</evidence>
<sequence length="327" mass="34409">MRQPGTVAEVVQRASPRHISLAVAAVGTSPDVVHRGGAEVAPGRALWQVGSITKVFTALVLARSVVRGEVSLDTPVRRILGWAPADITLGQLATHTAGLPRIPPELWTRALRRDPDPYADLDGAALAASLERLRRRGVGRVRYSNLGFGLLGLALATAAGTTYDELVRAEVGDPLGLGDTSTSAAVERRLTGHTRRLRPRPTPWHFQDAMAGCGALWSSIEDMQAFVGAVLDPPPGELGEAMRLAARTHVSARGHDQGLGWIRFTRGPAAGHLFHNGGTYGFRSSLLADPSTRSGVVALTNVDRSVDGLVVSALGADGLPHPSVGGV</sequence>
<dbReference type="Proteomes" id="UP000597341">
    <property type="component" value="Unassembled WGS sequence"/>
</dbReference>
<dbReference type="Gene3D" id="3.40.710.10">
    <property type="entry name" value="DD-peptidase/beta-lactamase superfamily"/>
    <property type="match status" value="1"/>
</dbReference>
<gene>
    <name evidence="2" type="ORF">GCM10011376_40330</name>
</gene>
<evidence type="ECO:0000259" key="1">
    <source>
        <dbReference type="Pfam" id="PF00144"/>
    </source>
</evidence>
<protein>
    <recommendedName>
        <fullName evidence="1">Beta-lactamase-related domain-containing protein</fullName>
    </recommendedName>
</protein>
<feature type="domain" description="Beta-lactamase-related" evidence="1">
    <location>
        <begin position="22"/>
        <end position="305"/>
    </location>
</feature>
<reference evidence="3" key="1">
    <citation type="journal article" date="2019" name="Int. J. Syst. Evol. Microbiol.">
        <title>The Global Catalogue of Microorganisms (GCM) 10K type strain sequencing project: providing services to taxonomists for standard genome sequencing and annotation.</title>
        <authorList>
            <consortium name="The Broad Institute Genomics Platform"/>
            <consortium name="The Broad Institute Genome Sequencing Center for Infectious Disease"/>
            <person name="Wu L."/>
            <person name="Ma J."/>
        </authorList>
    </citation>
    <scope>NUCLEOTIDE SEQUENCE [LARGE SCALE GENOMIC DNA]</scope>
    <source>
        <strain evidence="3">CGMCC 1.12791</strain>
    </source>
</reference>
<dbReference type="RefSeq" id="WP_191281287.1">
    <property type="nucleotide sequence ID" value="NZ_BNAD01000025.1"/>
</dbReference>
<comment type="caution">
    <text evidence="2">The sequence shown here is derived from an EMBL/GenBank/DDBJ whole genome shotgun (WGS) entry which is preliminary data.</text>
</comment>
<keyword evidence="3" id="KW-1185">Reference proteome</keyword>
<dbReference type="InterPro" id="IPR001466">
    <property type="entry name" value="Beta-lactam-related"/>
</dbReference>
<name>A0ABQ3HP12_9ACTN</name>
<dbReference type="PANTHER" id="PTHR46825:SF7">
    <property type="entry name" value="D-ALANYL-D-ALANINE CARBOXYPEPTIDASE"/>
    <property type="match status" value="1"/>
</dbReference>
<dbReference type="EMBL" id="BNAD01000025">
    <property type="protein sequence ID" value="GHE19423.1"/>
    <property type="molecule type" value="Genomic_DNA"/>
</dbReference>
<evidence type="ECO:0000313" key="2">
    <source>
        <dbReference type="EMBL" id="GHE19423.1"/>
    </source>
</evidence>
<dbReference type="Pfam" id="PF00144">
    <property type="entry name" value="Beta-lactamase"/>
    <property type="match status" value="1"/>
</dbReference>
<proteinExistence type="predicted"/>